<dbReference type="InterPro" id="IPR006311">
    <property type="entry name" value="TAT_signal"/>
</dbReference>
<feature type="chain" id="PRO_5038823477" evidence="1">
    <location>
        <begin position="28"/>
        <end position="744"/>
    </location>
</feature>
<evidence type="ECO:0000313" key="5">
    <source>
        <dbReference type="Proteomes" id="UP000807542"/>
    </source>
</evidence>
<dbReference type="InterPro" id="IPR012368">
    <property type="entry name" value="OxRdtase_Mopterin-bd_su_IorB"/>
</dbReference>
<dbReference type="PIRSF" id="PIRSF036389">
    <property type="entry name" value="IOR_B"/>
    <property type="match status" value="1"/>
</dbReference>
<dbReference type="Pfam" id="PF02738">
    <property type="entry name" value="MoCoBD_1"/>
    <property type="match status" value="1"/>
</dbReference>
<evidence type="ECO:0000256" key="1">
    <source>
        <dbReference type="SAM" id="SignalP"/>
    </source>
</evidence>
<evidence type="ECO:0000313" key="6">
    <source>
        <dbReference type="Proteomes" id="UP001296969"/>
    </source>
</evidence>
<dbReference type="EMBL" id="JADRCP010000001">
    <property type="protein sequence ID" value="MBK5176284.1"/>
    <property type="molecule type" value="Genomic_DNA"/>
</dbReference>
<sequence>MALSRRQFLKSAAIVSLVIPLIPGANAALIYNSPEITPDDLPMNDWIWIGADNQIVIGVSQCEVGQGIYTGLATVLASEMDADWDKVKVKFVIGRDAYRQESGGEERSQFVAASTSMTNFYQRMRVAGAQARCFFIAAAAREWNVDAQQLRTENSFVIDDHRGKKIAYSDLIHWSQDIPLEANPALKTAEQEKGSLIGRNLPRIDCGEKVDGSAEFGIDVQVPDLHIGVPWMGPSLNGKLGSIRNEKQILSLPGVIALVRTRHWSTLNMARLDPDMAPNTIIVVAKTYWQAKKAADRLDVEWIFSDKDNFSSETINQDNKKALESDDFITATNIGDAQGIIDSGRNSARFHEARYKAPYITHATMEPCNGTCYVEKDRVTAWGPFQGQDLAQKLISIFAGVPIENVTLHNTLLGGSYGRKYIPDPAMHACLASKATGKPVKVIYPREVDIQHAYYRPGNTSHYQALLDEDGYPLALWARYAGQGLFWQLHRSRVTKNGGWDETIVECVYNTRYDLPALKVESITVEQNISLSFLRGVGSVASIFFLESFISELAIKANKDQLEYRMRLLKNEPEMQRVLKATADAAGWGNPLADNHYQGMAVNIWVARDEAFISYVALVAEIEVLGSAWKVTRMICGVECGKVINPGLIKANIEGGIGFALSGALHSQLHFEHGGVVESNYNNYGVLHLSEQPEIEVVILDSERDPQGCGEVSTAVVAPAIASALQVATGKTYTEIPFPAILER</sequence>
<dbReference type="Gene3D" id="3.30.365.10">
    <property type="entry name" value="Aldehyde oxidase/xanthine dehydrogenase, molybdopterin binding domain"/>
    <property type="match status" value="4"/>
</dbReference>
<dbReference type="Proteomes" id="UP001296969">
    <property type="component" value="Unassembled WGS sequence"/>
</dbReference>
<keyword evidence="6" id="KW-1185">Reference proteome</keyword>
<evidence type="ECO:0000313" key="3">
    <source>
        <dbReference type="EMBL" id="MBK5072975.1"/>
    </source>
</evidence>
<organism evidence="4 5">
    <name type="scientific">Limnobaculum xujianqingii</name>
    <dbReference type="NCBI Taxonomy" id="2738837"/>
    <lineage>
        <taxon>Bacteria</taxon>
        <taxon>Pseudomonadati</taxon>
        <taxon>Pseudomonadota</taxon>
        <taxon>Gammaproteobacteria</taxon>
        <taxon>Enterobacterales</taxon>
        <taxon>Budviciaceae</taxon>
        <taxon>Limnobaculum</taxon>
    </lineage>
</organism>
<feature type="domain" description="Aldehyde oxidase/xanthine dehydrogenase a/b hammerhead" evidence="2">
    <location>
        <begin position="211"/>
        <end position="306"/>
    </location>
</feature>
<dbReference type="EMBL" id="JADRCQ010000001">
    <property type="protein sequence ID" value="MBK5072975.1"/>
    <property type="molecule type" value="Genomic_DNA"/>
</dbReference>
<dbReference type="PANTHER" id="PTHR47495:SF1">
    <property type="entry name" value="BLL3820 PROTEIN"/>
    <property type="match status" value="1"/>
</dbReference>
<dbReference type="SUPFAM" id="SSF54665">
    <property type="entry name" value="CO dehydrogenase molybdoprotein N-domain-like"/>
    <property type="match status" value="1"/>
</dbReference>
<comment type="caution">
    <text evidence="4">The sequence shown here is derived from an EMBL/GenBank/DDBJ whole genome shotgun (WGS) entry which is preliminary data.</text>
</comment>
<dbReference type="GO" id="GO:0016491">
    <property type="term" value="F:oxidoreductase activity"/>
    <property type="evidence" value="ECO:0007669"/>
    <property type="project" value="InterPro"/>
</dbReference>
<dbReference type="PROSITE" id="PS51318">
    <property type="entry name" value="TAT"/>
    <property type="match status" value="1"/>
</dbReference>
<dbReference type="SMART" id="SM01008">
    <property type="entry name" value="Ald_Xan_dh_C"/>
    <property type="match status" value="1"/>
</dbReference>
<evidence type="ECO:0000259" key="2">
    <source>
        <dbReference type="SMART" id="SM01008"/>
    </source>
</evidence>
<dbReference type="RefSeq" id="WP_228397916.1">
    <property type="nucleotide sequence ID" value="NZ_JADRCP010000001.1"/>
</dbReference>
<name>A0A9D7FT36_9GAMM</name>
<dbReference type="InterPro" id="IPR008274">
    <property type="entry name" value="AldOxase/xan_DH_MoCoBD1"/>
</dbReference>
<dbReference type="InterPro" id="IPR036856">
    <property type="entry name" value="Ald_Oxase/Xan_DH_a/b_sf"/>
</dbReference>
<dbReference type="SUPFAM" id="SSF56003">
    <property type="entry name" value="Molybdenum cofactor-binding domain"/>
    <property type="match status" value="2"/>
</dbReference>
<dbReference type="Proteomes" id="UP000807542">
    <property type="component" value="Unassembled WGS sequence"/>
</dbReference>
<dbReference type="Gene3D" id="3.90.1170.50">
    <property type="entry name" value="Aldehyde oxidase/xanthine dehydrogenase, a/b hammerhead"/>
    <property type="match status" value="1"/>
</dbReference>
<dbReference type="InterPro" id="IPR000674">
    <property type="entry name" value="Ald_Oxase/Xan_DH_a/b"/>
</dbReference>
<protein>
    <submittedName>
        <fullName evidence="4">Xanthine dehydrogenase family protein molybdopterin-binding subunit</fullName>
    </submittedName>
</protein>
<accession>A0A9D7FT36</accession>
<evidence type="ECO:0000313" key="4">
    <source>
        <dbReference type="EMBL" id="MBK5176284.1"/>
    </source>
</evidence>
<dbReference type="AlphaFoldDB" id="A0A9D7FT36"/>
<dbReference type="InterPro" id="IPR037165">
    <property type="entry name" value="AldOxase/xan_DH_Mopterin-bd_sf"/>
</dbReference>
<feature type="signal peptide" evidence="1">
    <location>
        <begin position="1"/>
        <end position="27"/>
    </location>
</feature>
<proteinExistence type="predicted"/>
<gene>
    <name evidence="4" type="ORF">I2492_08105</name>
    <name evidence="3" type="ORF">I2493_08105</name>
</gene>
<dbReference type="PANTHER" id="PTHR47495">
    <property type="entry name" value="ALDEHYDE DEHYDROGENASE"/>
    <property type="match status" value="1"/>
</dbReference>
<dbReference type="InterPro" id="IPR052516">
    <property type="entry name" value="N-heterocyclic_Hydroxylase"/>
</dbReference>
<keyword evidence="1" id="KW-0732">Signal</keyword>
<reference evidence="4 6" key="1">
    <citation type="submission" date="2020-11" db="EMBL/GenBank/DDBJ databases">
        <title>Insectihabitans protaetiae gen. nov. sp. nov. and Insectihabitans allomyrinae sp. nov., isolated from larvae of Protaetia brevitarsis seulensis and Allomyrina dichotoma, respectively.</title>
        <authorList>
            <person name="Lee S.D."/>
            <person name="Byeon Y.-S."/>
            <person name="Kim S.-M."/>
            <person name="Yang H.L."/>
            <person name="Kim I.S."/>
        </authorList>
    </citation>
    <scope>NUCLEOTIDE SEQUENCE</scope>
    <source>
        <strain evidence="4">CWB-B4</strain>
        <strain evidence="3 6">CWB-B43</strain>
    </source>
</reference>